<dbReference type="Proteomes" id="UP001054945">
    <property type="component" value="Unassembled WGS sequence"/>
</dbReference>
<organism evidence="1 2">
    <name type="scientific">Caerostris extrusa</name>
    <name type="common">Bark spider</name>
    <name type="synonym">Caerostris bankana</name>
    <dbReference type="NCBI Taxonomy" id="172846"/>
    <lineage>
        <taxon>Eukaryota</taxon>
        <taxon>Metazoa</taxon>
        <taxon>Ecdysozoa</taxon>
        <taxon>Arthropoda</taxon>
        <taxon>Chelicerata</taxon>
        <taxon>Arachnida</taxon>
        <taxon>Araneae</taxon>
        <taxon>Araneomorphae</taxon>
        <taxon>Entelegynae</taxon>
        <taxon>Araneoidea</taxon>
        <taxon>Araneidae</taxon>
        <taxon>Caerostris</taxon>
    </lineage>
</organism>
<name>A0AAV4XY73_CAEEX</name>
<reference evidence="1 2" key="1">
    <citation type="submission" date="2021-06" db="EMBL/GenBank/DDBJ databases">
        <title>Caerostris extrusa draft genome.</title>
        <authorList>
            <person name="Kono N."/>
            <person name="Arakawa K."/>
        </authorList>
    </citation>
    <scope>NUCLEOTIDE SEQUENCE [LARGE SCALE GENOMIC DNA]</scope>
</reference>
<gene>
    <name evidence="1" type="ORF">CEXT_490451</name>
</gene>
<evidence type="ECO:0000313" key="2">
    <source>
        <dbReference type="Proteomes" id="UP001054945"/>
    </source>
</evidence>
<protein>
    <submittedName>
        <fullName evidence="1">Uncharacterized protein</fullName>
    </submittedName>
</protein>
<evidence type="ECO:0000313" key="1">
    <source>
        <dbReference type="EMBL" id="GIY98824.1"/>
    </source>
</evidence>
<keyword evidence="2" id="KW-1185">Reference proteome</keyword>
<sequence>MPKHDVPNFCNQKRNIEQILQVGTSFFTIRSSPLGKKRIRIAGSTEDKNPRLESSKLEHHFSLYAQVLLRKKTRIRIAGRKSKTGVYPDVQDRTDVINCEGKDYSV</sequence>
<dbReference type="AlphaFoldDB" id="A0AAV4XY73"/>
<dbReference type="EMBL" id="BPLR01018343">
    <property type="protein sequence ID" value="GIY98824.1"/>
    <property type="molecule type" value="Genomic_DNA"/>
</dbReference>
<comment type="caution">
    <text evidence="1">The sequence shown here is derived from an EMBL/GenBank/DDBJ whole genome shotgun (WGS) entry which is preliminary data.</text>
</comment>
<proteinExistence type="predicted"/>
<accession>A0AAV4XY73</accession>